<sequence length="406" mass="42488">MPDFVFRVIDRAGAPARLAIDAVSEAEAIETIKRRGLILLGAAPRRGAGLLALFNRDIGGAPRLGADALADFTRELAAMLGAGLDLERALRFAAGTAATPRVRAIILAICDKVRDGAALWRALGHEPRSFPPFYVGLVRAGEESGALAATLEDLAELLERNRSLRAAMIAGLTYPALLALAATGAIVFLLTNVLPEFVPIFAENGVPLPATTRLLLTIGQACAASWPYALALFALAIPGIRLLLARPAPRLRFDRLVLRLPLLGALLREALAARFTRTLGTLLGNGVALVPAMAIVQNVIGNRAAALAIATAADAARHGKGLAAGLAAARLMPERTVQLLRLGEETGQLGRMALRAAAIHEERARLGVQKLVSLLVPAITIVMGGAIGFIVASLLLAMLGLDALAH</sequence>
<evidence type="ECO:0000313" key="10">
    <source>
        <dbReference type="EMBL" id="ABQ30111.1"/>
    </source>
</evidence>
<dbReference type="InterPro" id="IPR003004">
    <property type="entry name" value="GspF/PilC"/>
</dbReference>
<feature type="domain" description="Type II secretion system protein GspF" evidence="9">
    <location>
        <begin position="275"/>
        <end position="396"/>
    </location>
</feature>
<dbReference type="InterPro" id="IPR042094">
    <property type="entry name" value="T2SS_GspF_sf"/>
</dbReference>
<accession>A5FWX9</accession>
<dbReference type="AlphaFoldDB" id="A5FWX9"/>
<evidence type="ECO:0000259" key="9">
    <source>
        <dbReference type="Pfam" id="PF00482"/>
    </source>
</evidence>
<keyword evidence="11" id="KW-1185">Reference proteome</keyword>
<feature type="transmembrane region" description="Helical" evidence="8">
    <location>
        <begin position="225"/>
        <end position="244"/>
    </location>
</feature>
<evidence type="ECO:0000256" key="6">
    <source>
        <dbReference type="ARBA" id="ARBA00022989"/>
    </source>
</evidence>
<evidence type="ECO:0000256" key="5">
    <source>
        <dbReference type="ARBA" id="ARBA00022692"/>
    </source>
</evidence>
<reference evidence="10 11" key="1">
    <citation type="submission" date="2007-05" db="EMBL/GenBank/DDBJ databases">
        <title>Complete sequence of chromosome of Acidiphilium cryptum JF-5.</title>
        <authorList>
            <consortium name="US DOE Joint Genome Institute"/>
            <person name="Copeland A."/>
            <person name="Lucas S."/>
            <person name="Lapidus A."/>
            <person name="Barry K."/>
            <person name="Detter J.C."/>
            <person name="Glavina del Rio T."/>
            <person name="Hammon N."/>
            <person name="Israni S."/>
            <person name="Dalin E."/>
            <person name="Tice H."/>
            <person name="Pitluck S."/>
            <person name="Sims D."/>
            <person name="Brettin T."/>
            <person name="Bruce D."/>
            <person name="Han C."/>
            <person name="Schmutz J."/>
            <person name="Larimer F."/>
            <person name="Land M."/>
            <person name="Hauser L."/>
            <person name="Kyrpides N."/>
            <person name="Kim E."/>
            <person name="Magnuson T."/>
            <person name="Richardson P."/>
        </authorList>
    </citation>
    <scope>NUCLEOTIDE SEQUENCE [LARGE SCALE GENOMIC DNA]</scope>
    <source>
        <strain evidence="10 11">JF-5</strain>
    </source>
</reference>
<evidence type="ECO:0000256" key="1">
    <source>
        <dbReference type="ARBA" id="ARBA00004429"/>
    </source>
</evidence>
<evidence type="ECO:0000256" key="4">
    <source>
        <dbReference type="ARBA" id="ARBA00022519"/>
    </source>
</evidence>
<dbReference type="HOGENOM" id="CLU_035032_2_1_5"/>
<evidence type="ECO:0000256" key="3">
    <source>
        <dbReference type="ARBA" id="ARBA00022475"/>
    </source>
</evidence>
<evidence type="ECO:0000256" key="8">
    <source>
        <dbReference type="SAM" id="Phobius"/>
    </source>
</evidence>
<keyword evidence="4" id="KW-0997">Cell inner membrane</keyword>
<comment type="subcellular location">
    <subcellularLocation>
        <location evidence="1">Cell inner membrane</location>
        <topology evidence="1">Multi-pass membrane protein</topology>
    </subcellularLocation>
</comment>
<keyword evidence="3" id="KW-1003">Cell membrane</keyword>
<dbReference type="EMBL" id="CP000697">
    <property type="protein sequence ID" value="ABQ30111.1"/>
    <property type="molecule type" value="Genomic_DNA"/>
</dbReference>
<dbReference type="PANTHER" id="PTHR30012">
    <property type="entry name" value="GENERAL SECRETION PATHWAY PROTEIN"/>
    <property type="match status" value="1"/>
</dbReference>
<dbReference type="KEGG" id="acr:Acry_0892"/>
<evidence type="ECO:0000256" key="7">
    <source>
        <dbReference type="ARBA" id="ARBA00023136"/>
    </source>
</evidence>
<evidence type="ECO:0000256" key="2">
    <source>
        <dbReference type="ARBA" id="ARBA00005745"/>
    </source>
</evidence>
<feature type="domain" description="Type II secretion system protein GspF" evidence="9">
    <location>
        <begin position="72"/>
        <end position="195"/>
    </location>
</feature>
<keyword evidence="7 8" id="KW-0472">Membrane</keyword>
<dbReference type="GO" id="GO:0005886">
    <property type="term" value="C:plasma membrane"/>
    <property type="evidence" value="ECO:0007669"/>
    <property type="project" value="UniProtKB-SubCell"/>
</dbReference>
<evidence type="ECO:0000313" key="11">
    <source>
        <dbReference type="Proteomes" id="UP000000245"/>
    </source>
</evidence>
<dbReference type="eggNOG" id="COG1459">
    <property type="taxonomic scope" value="Bacteria"/>
</dbReference>
<dbReference type="GO" id="GO:0015628">
    <property type="term" value="P:protein secretion by the type II secretion system"/>
    <property type="evidence" value="ECO:0007669"/>
    <property type="project" value="TreeGrafter"/>
</dbReference>
<feature type="transmembrane region" description="Helical" evidence="8">
    <location>
        <begin position="371"/>
        <end position="401"/>
    </location>
</feature>
<proteinExistence type="inferred from homology"/>
<dbReference type="PRINTS" id="PR00812">
    <property type="entry name" value="BCTERIALGSPF"/>
</dbReference>
<dbReference type="InterPro" id="IPR018076">
    <property type="entry name" value="T2SS_GspF_dom"/>
</dbReference>
<protein>
    <submittedName>
        <fullName evidence="10">Type II secretion system protein</fullName>
    </submittedName>
</protein>
<feature type="transmembrane region" description="Helical" evidence="8">
    <location>
        <begin position="166"/>
        <end position="190"/>
    </location>
</feature>
<gene>
    <name evidence="10" type="ordered locus">Acry_0892</name>
</gene>
<dbReference type="STRING" id="349163.Acry_0892"/>
<keyword evidence="5 8" id="KW-0812">Transmembrane</keyword>
<dbReference type="PANTHER" id="PTHR30012:SF0">
    <property type="entry name" value="TYPE II SECRETION SYSTEM PROTEIN F-RELATED"/>
    <property type="match status" value="1"/>
</dbReference>
<dbReference type="FunFam" id="1.20.81.30:FF:000001">
    <property type="entry name" value="Type II secretion system protein F"/>
    <property type="match status" value="1"/>
</dbReference>
<dbReference type="Proteomes" id="UP000000245">
    <property type="component" value="Chromosome"/>
</dbReference>
<dbReference type="RefSeq" id="WP_011941853.1">
    <property type="nucleotide sequence ID" value="NC_009484.1"/>
</dbReference>
<comment type="similarity">
    <text evidence="2">Belongs to the GSP F family.</text>
</comment>
<dbReference type="Gene3D" id="1.20.81.30">
    <property type="entry name" value="Type II secretion system (T2SS), domain F"/>
    <property type="match status" value="2"/>
</dbReference>
<keyword evidence="6 8" id="KW-1133">Transmembrane helix</keyword>
<name>A5FWX9_ACICJ</name>
<organism evidence="10 11">
    <name type="scientific">Acidiphilium cryptum (strain JF-5)</name>
    <dbReference type="NCBI Taxonomy" id="349163"/>
    <lineage>
        <taxon>Bacteria</taxon>
        <taxon>Pseudomonadati</taxon>
        <taxon>Pseudomonadota</taxon>
        <taxon>Alphaproteobacteria</taxon>
        <taxon>Acetobacterales</taxon>
        <taxon>Acidocellaceae</taxon>
        <taxon>Acidiphilium</taxon>
    </lineage>
</organism>
<dbReference type="Pfam" id="PF00482">
    <property type="entry name" value="T2SSF"/>
    <property type="match status" value="2"/>
</dbReference>